<evidence type="ECO:0000256" key="1">
    <source>
        <dbReference type="ARBA" id="ARBA00023002"/>
    </source>
</evidence>
<dbReference type="AlphaFoldDB" id="A0A4Q1L234"/>
<gene>
    <name evidence="3" type="ORF">EQW73_06610</name>
    <name evidence="4" type="ORF">EQW78_01810</name>
</gene>
<dbReference type="InterPro" id="IPR012349">
    <property type="entry name" value="Split_barrel_FMN-bd"/>
</dbReference>
<feature type="domain" description="Flavin reductase like" evidence="2">
    <location>
        <begin position="32"/>
        <end position="177"/>
    </location>
</feature>
<dbReference type="STRING" id="1713.GCA_000718325_00012"/>
<evidence type="ECO:0000313" key="4">
    <source>
        <dbReference type="EMBL" id="RXR36330.1"/>
    </source>
</evidence>
<evidence type="ECO:0000259" key="2">
    <source>
        <dbReference type="SMART" id="SM00903"/>
    </source>
</evidence>
<dbReference type="InterPro" id="IPR050268">
    <property type="entry name" value="NADH-dep_flavin_reductase"/>
</dbReference>
<accession>A0A4Q1L234</accession>
<evidence type="ECO:0000313" key="3">
    <source>
        <dbReference type="EMBL" id="RXR27102.1"/>
    </source>
</evidence>
<dbReference type="SMART" id="SM00903">
    <property type="entry name" value="Flavin_Reduct"/>
    <property type="match status" value="1"/>
</dbReference>
<proteinExistence type="predicted"/>
<dbReference type="Gene3D" id="2.30.110.10">
    <property type="entry name" value="Electron Transport, Fmn-binding Protein, Chain A"/>
    <property type="match status" value="1"/>
</dbReference>
<keyword evidence="1" id="KW-0560">Oxidoreductase</keyword>
<dbReference type="GO" id="GO:0042602">
    <property type="term" value="F:riboflavin reductase (NADPH) activity"/>
    <property type="evidence" value="ECO:0007669"/>
    <property type="project" value="TreeGrafter"/>
</dbReference>
<protein>
    <submittedName>
        <fullName evidence="4">Flavin reductase</fullName>
    </submittedName>
</protein>
<dbReference type="Pfam" id="PF01613">
    <property type="entry name" value="Flavin_Reduct"/>
    <property type="match status" value="1"/>
</dbReference>
<evidence type="ECO:0000313" key="6">
    <source>
        <dbReference type="Proteomes" id="UP000290517"/>
    </source>
</evidence>
<keyword evidence="6" id="KW-1185">Reference proteome</keyword>
<dbReference type="Proteomes" id="UP000289805">
    <property type="component" value="Unassembled WGS sequence"/>
</dbReference>
<organism evidence="4 5">
    <name type="scientific">Oerskovia turbata</name>
    <dbReference type="NCBI Taxonomy" id="1713"/>
    <lineage>
        <taxon>Bacteria</taxon>
        <taxon>Bacillati</taxon>
        <taxon>Actinomycetota</taxon>
        <taxon>Actinomycetes</taxon>
        <taxon>Micrococcales</taxon>
        <taxon>Cellulomonadaceae</taxon>
        <taxon>Oerskovia</taxon>
    </lineage>
</organism>
<evidence type="ECO:0000313" key="5">
    <source>
        <dbReference type="Proteomes" id="UP000289805"/>
    </source>
</evidence>
<dbReference type="EMBL" id="SDJQ01000003">
    <property type="protein sequence ID" value="RXR36330.1"/>
    <property type="molecule type" value="Genomic_DNA"/>
</dbReference>
<dbReference type="SUPFAM" id="SSF50475">
    <property type="entry name" value="FMN-binding split barrel"/>
    <property type="match status" value="1"/>
</dbReference>
<dbReference type="InterPro" id="IPR002563">
    <property type="entry name" value="Flavin_Rdtase-like_dom"/>
</dbReference>
<name>A0A4Q1L234_9CELL</name>
<dbReference type="GO" id="GO:0010181">
    <property type="term" value="F:FMN binding"/>
    <property type="evidence" value="ECO:0007669"/>
    <property type="project" value="InterPro"/>
</dbReference>
<dbReference type="RefSeq" id="WP_129429454.1">
    <property type="nucleotide sequence ID" value="NZ_JOFV01000001.1"/>
</dbReference>
<sequence>MTRQVGGTPPVGAPVPVGAPADALATSFHGAMRRFPTGVTVITTATADGPHGMTASAVLSVSLDPPTVLVSLDHRSRTCEILRSRGAFAVNVLADSQHEVASLFARSGGAEAFDGVDWHVLPGTGTPGLAGVVASLDCRVVERFDVADHQIVVGRVVGVHGRPDVEPLVHLDRAYGTVVRR</sequence>
<dbReference type="PANTHER" id="PTHR30466:SF1">
    <property type="entry name" value="FMN REDUCTASE (NADH) RUTF"/>
    <property type="match status" value="1"/>
</dbReference>
<comment type="caution">
    <text evidence="4">The sequence shown here is derived from an EMBL/GenBank/DDBJ whole genome shotgun (WGS) entry which is preliminary data.</text>
</comment>
<dbReference type="Proteomes" id="UP000290517">
    <property type="component" value="Unassembled WGS sequence"/>
</dbReference>
<dbReference type="EMBL" id="SDJR01000003">
    <property type="protein sequence ID" value="RXR27102.1"/>
    <property type="molecule type" value="Genomic_DNA"/>
</dbReference>
<dbReference type="OrthoDB" id="8901155at2"/>
<dbReference type="PANTHER" id="PTHR30466">
    <property type="entry name" value="FLAVIN REDUCTASE"/>
    <property type="match status" value="1"/>
</dbReference>
<reference evidence="5 6" key="1">
    <citation type="submission" date="2019-01" db="EMBL/GenBank/DDBJ databases">
        <title>Oerskovia turbata Genome sequencing and assembly.</title>
        <authorList>
            <person name="Dou T."/>
        </authorList>
    </citation>
    <scope>NUCLEOTIDE SEQUENCE [LARGE SCALE GENOMIC DNA]</scope>
    <source>
        <strain evidence="4 5">JCM12123</strain>
        <strain evidence="3 6">JCM3160</strain>
    </source>
</reference>